<dbReference type="Pfam" id="PF12625">
    <property type="entry name" value="Arabinose_bd"/>
    <property type="match status" value="1"/>
</dbReference>
<name>A0A5P3VHU9_9BURK</name>
<dbReference type="InterPro" id="IPR018060">
    <property type="entry name" value="HTH_AraC"/>
</dbReference>
<dbReference type="GO" id="GO:0005829">
    <property type="term" value="C:cytosol"/>
    <property type="evidence" value="ECO:0007669"/>
    <property type="project" value="TreeGrafter"/>
</dbReference>
<evidence type="ECO:0000256" key="2">
    <source>
        <dbReference type="ARBA" id="ARBA00023125"/>
    </source>
</evidence>
<feature type="domain" description="HTH araC/xylS-type" evidence="4">
    <location>
        <begin position="279"/>
        <end position="377"/>
    </location>
</feature>
<evidence type="ECO:0000256" key="1">
    <source>
        <dbReference type="ARBA" id="ARBA00023015"/>
    </source>
</evidence>
<dbReference type="AlphaFoldDB" id="A0A5P3VHU9"/>
<gene>
    <name evidence="5" type="ORF">D2917_15985</name>
</gene>
<dbReference type="PANTHER" id="PTHR47894:SF4">
    <property type="entry name" value="HTH-TYPE TRANSCRIPTIONAL REGULATOR GADX"/>
    <property type="match status" value="1"/>
</dbReference>
<dbReference type="EMBL" id="CP032519">
    <property type="protein sequence ID" value="QEZ45820.1"/>
    <property type="molecule type" value="Genomic_DNA"/>
</dbReference>
<dbReference type="SUPFAM" id="SSF46689">
    <property type="entry name" value="Homeodomain-like"/>
    <property type="match status" value="1"/>
</dbReference>
<dbReference type="InterPro" id="IPR009057">
    <property type="entry name" value="Homeodomain-like_sf"/>
</dbReference>
<protein>
    <submittedName>
        <fullName evidence="5">AraC family transcriptional regulator</fullName>
    </submittedName>
</protein>
<evidence type="ECO:0000259" key="4">
    <source>
        <dbReference type="PROSITE" id="PS01124"/>
    </source>
</evidence>
<dbReference type="PROSITE" id="PS01124">
    <property type="entry name" value="HTH_ARAC_FAMILY_2"/>
    <property type="match status" value="1"/>
</dbReference>
<dbReference type="GO" id="GO:0000976">
    <property type="term" value="F:transcription cis-regulatory region binding"/>
    <property type="evidence" value="ECO:0007669"/>
    <property type="project" value="TreeGrafter"/>
</dbReference>
<evidence type="ECO:0000313" key="6">
    <source>
        <dbReference type="Proteomes" id="UP000325743"/>
    </source>
</evidence>
<organism evidence="5 6">
    <name type="scientific">Cupriavidus oxalaticus</name>
    <dbReference type="NCBI Taxonomy" id="96344"/>
    <lineage>
        <taxon>Bacteria</taxon>
        <taxon>Pseudomonadati</taxon>
        <taxon>Pseudomonadota</taxon>
        <taxon>Betaproteobacteria</taxon>
        <taxon>Burkholderiales</taxon>
        <taxon>Burkholderiaceae</taxon>
        <taxon>Cupriavidus</taxon>
    </lineage>
</organism>
<dbReference type="PANTHER" id="PTHR47894">
    <property type="entry name" value="HTH-TYPE TRANSCRIPTIONAL REGULATOR GADX"/>
    <property type="match status" value="1"/>
</dbReference>
<evidence type="ECO:0000313" key="5">
    <source>
        <dbReference type="EMBL" id="QEZ45820.1"/>
    </source>
</evidence>
<keyword evidence="2" id="KW-0238">DNA-binding</keyword>
<reference evidence="5 6" key="1">
    <citation type="submission" date="2018-09" db="EMBL/GenBank/DDBJ databases">
        <title>Complete genome sequence of Cupriavidus oxalaticus T2, a bacterium capable of phenol tolerance and degradation.</title>
        <authorList>
            <person name="Yan J."/>
        </authorList>
    </citation>
    <scope>NUCLEOTIDE SEQUENCE [LARGE SCALE GENOMIC DNA]</scope>
    <source>
        <strain evidence="5 6">T2</strain>
    </source>
</reference>
<dbReference type="Proteomes" id="UP000325743">
    <property type="component" value="Chromosome 2"/>
</dbReference>
<keyword evidence="3" id="KW-0804">Transcription</keyword>
<dbReference type="Gene3D" id="1.10.10.60">
    <property type="entry name" value="Homeodomain-like"/>
    <property type="match status" value="1"/>
</dbReference>
<sequence length="389" mass="42653">MHGWSPDGEALCMGRCSYSGRRPHAAFILLSLFPIPLSQLVKTRTMKPESRSVPVGTLARVVEVLRAQGADPWPLLGRYGIGPASLEEPMAPLALTLCGRILADAAQASGRPQLAVQVGARANMENAGPLRLLLLSSRNVRDAVDGLLRYGRIWYRGIDTALTVREGYAVFSVEIDGACAGRDDLLTAYLAANLQMFRLMLGKPWLPAAVSLSRPPPPELAPFVAHFGPDVRFGQPRDEFVFPAGTLEQRCGVADEAVESSVVRYLSELESHVAPDFLGQARQAIRDLMLLGECTAPRLASLFAVHRFTLHRHLQDHGTSFAQLLDEEREALARRLLGHTDMPLGDVARALGFKTQAGFNKAFHRWQGVAPGTVRAGGRRRPRLRLHRD</sequence>
<dbReference type="InterPro" id="IPR032687">
    <property type="entry name" value="AraC-type_N"/>
</dbReference>
<proteinExistence type="predicted"/>
<dbReference type="OrthoDB" id="6506763at2"/>
<keyword evidence="1" id="KW-0805">Transcription regulation</keyword>
<dbReference type="SMART" id="SM00342">
    <property type="entry name" value="HTH_ARAC"/>
    <property type="match status" value="1"/>
</dbReference>
<evidence type="ECO:0000256" key="3">
    <source>
        <dbReference type="ARBA" id="ARBA00023163"/>
    </source>
</evidence>
<dbReference type="Pfam" id="PF12833">
    <property type="entry name" value="HTH_18"/>
    <property type="match status" value="1"/>
</dbReference>
<dbReference type="GO" id="GO:0003700">
    <property type="term" value="F:DNA-binding transcription factor activity"/>
    <property type="evidence" value="ECO:0007669"/>
    <property type="project" value="InterPro"/>
</dbReference>
<accession>A0A5P3VHU9</accession>